<dbReference type="InterPro" id="IPR013320">
    <property type="entry name" value="ConA-like_dom_sf"/>
</dbReference>
<dbReference type="Gene3D" id="4.10.830.40">
    <property type="match status" value="1"/>
</dbReference>
<dbReference type="AlphaFoldDB" id="A0A8T2LPL9"/>
<dbReference type="GO" id="GO:0005737">
    <property type="term" value="C:cytoplasm"/>
    <property type="evidence" value="ECO:0007669"/>
    <property type="project" value="UniProtKB-ARBA"/>
</dbReference>
<keyword evidence="5" id="KW-0391">Immunity</keyword>
<dbReference type="InterPro" id="IPR058030">
    <property type="entry name" value="TRIM8/14/16/25/29/45/65_CC"/>
</dbReference>
<dbReference type="Pfam" id="PF00622">
    <property type="entry name" value="SPRY"/>
    <property type="match status" value="1"/>
</dbReference>
<dbReference type="InterPro" id="IPR051051">
    <property type="entry name" value="E3_ubiq-ligase_TRIM/RNF"/>
</dbReference>
<dbReference type="PROSITE" id="PS50188">
    <property type="entry name" value="B302_SPRY"/>
    <property type="match status" value="1"/>
</dbReference>
<feature type="domain" description="RING-type" evidence="8">
    <location>
        <begin position="15"/>
        <end position="60"/>
    </location>
</feature>
<dbReference type="SMART" id="SM00336">
    <property type="entry name" value="BBOX"/>
    <property type="match status" value="1"/>
</dbReference>
<dbReference type="SUPFAM" id="SSF57850">
    <property type="entry name" value="RING/U-box"/>
    <property type="match status" value="1"/>
</dbReference>
<dbReference type="InterPro" id="IPR017907">
    <property type="entry name" value="Znf_RING_CS"/>
</dbReference>
<keyword evidence="2" id="KW-0479">Metal-binding</keyword>
<sequence>MAEGGSYIDSDKFKCPVCLDLMRTPVTIPCGHSYCMLCISRCWDKKDSSAGGPQACPQCRHKFTPRPKLAKNALLAELVEKLREERRVAGCSQTEPGGAGAAGAAGTAAGGAAAADVPCDVCIGAKAKATRSCLVCLASYCEQHLQAHYQSPAFRTHRLITAAGRLQDRICPQHNKLLEFYCQSDKLCVCYVCMFNEHKGHNVVSAETERATKKIQKQLAAAQQSSQQKIRTKEKELKELKQTMGNYKNPVKSTLSESCSIRDSLIKGVKQWQTELEKLIKAEESKAVSAAQSVLAQQEQVLADLKKRDAELQQLCRSDDHVHFLKNFEALCEASPDPSFDTSTAAAGAVVSVRERLEEVCSDQLAAFSRRAKEIEGLIFVPKTRTDFLRYACTLTFDVNTVNGYLELNHKERTVMCDSSCFCPGIDICNRLPRPYPPHPERFDHQQQVLCKEPLYGGRFYWEIEGTPLKGCIGVCYGSIPRKEHSFLDDLTNSQKSWCVECGQGYPFAVRHGPYVVHKYFADDVKWESSDPGKNTTTVGMFLDHSAGILSFYLINKGNMYHMYTFRTTFTEPLYVGLRPCPTRTLKLCSLEPPAPVGKSELGGGI</sequence>
<comment type="caution">
    <text evidence="11">The sequence shown here is derived from an EMBL/GenBank/DDBJ whole genome shotgun (WGS) entry which is preliminary data.</text>
</comment>
<dbReference type="Pfam" id="PF13765">
    <property type="entry name" value="PRY"/>
    <property type="match status" value="1"/>
</dbReference>
<dbReference type="PANTHER" id="PTHR25465:SF5">
    <property type="entry name" value="E3 UBIQUITIN_ISG15 LIGASE TRIM25-RELATED"/>
    <property type="match status" value="1"/>
</dbReference>
<dbReference type="Pfam" id="PF00643">
    <property type="entry name" value="zf-B_box"/>
    <property type="match status" value="1"/>
</dbReference>
<keyword evidence="3 6" id="KW-0863">Zinc-finger</keyword>
<dbReference type="InterPro" id="IPR043136">
    <property type="entry name" value="B30.2/SPRY_sf"/>
</dbReference>
<dbReference type="CDD" id="cd19769">
    <property type="entry name" value="Bbox2_TRIM16-like"/>
    <property type="match status" value="1"/>
</dbReference>
<dbReference type="PROSITE" id="PS50089">
    <property type="entry name" value="ZF_RING_2"/>
    <property type="match status" value="1"/>
</dbReference>
<dbReference type="InterPro" id="IPR001841">
    <property type="entry name" value="Znf_RING"/>
</dbReference>
<evidence type="ECO:0000256" key="4">
    <source>
        <dbReference type="ARBA" id="ARBA00022833"/>
    </source>
</evidence>
<evidence type="ECO:0000313" key="12">
    <source>
        <dbReference type="Proteomes" id="UP000752171"/>
    </source>
</evidence>
<dbReference type="InterPro" id="IPR000315">
    <property type="entry name" value="Znf_B-box"/>
</dbReference>
<dbReference type="OrthoDB" id="10064100at2759"/>
<name>A0A8T2LPL9_ASTMX</name>
<dbReference type="PROSITE" id="PS00518">
    <property type="entry name" value="ZF_RING_1"/>
    <property type="match status" value="1"/>
</dbReference>
<dbReference type="SUPFAM" id="SSF49899">
    <property type="entry name" value="Concanavalin A-like lectins/glucanases"/>
    <property type="match status" value="1"/>
</dbReference>
<feature type="coiled-coil region" evidence="7">
    <location>
        <begin position="288"/>
        <end position="315"/>
    </location>
</feature>
<evidence type="ECO:0000256" key="2">
    <source>
        <dbReference type="ARBA" id="ARBA00022723"/>
    </source>
</evidence>
<dbReference type="SUPFAM" id="SSF57845">
    <property type="entry name" value="B-box zinc-binding domain"/>
    <property type="match status" value="1"/>
</dbReference>
<reference evidence="11 12" key="1">
    <citation type="submission" date="2021-07" db="EMBL/GenBank/DDBJ databases">
        <authorList>
            <person name="Imarazene B."/>
            <person name="Zahm M."/>
            <person name="Klopp C."/>
            <person name="Cabau C."/>
            <person name="Beille S."/>
            <person name="Jouanno E."/>
            <person name="Castinel A."/>
            <person name="Lluch J."/>
            <person name="Gil L."/>
            <person name="Kuchtly C."/>
            <person name="Lopez Roques C."/>
            <person name="Donnadieu C."/>
            <person name="Parrinello H."/>
            <person name="Journot L."/>
            <person name="Du K."/>
            <person name="Schartl M."/>
            <person name="Retaux S."/>
            <person name="Guiguen Y."/>
        </authorList>
    </citation>
    <scope>NUCLEOTIDE SEQUENCE [LARGE SCALE GENOMIC DNA]</scope>
    <source>
        <strain evidence="11">Pach_M1</strain>
        <tissue evidence="11">Testis</tissue>
    </source>
</reference>
<dbReference type="SMART" id="SM00449">
    <property type="entry name" value="SPRY"/>
    <property type="match status" value="1"/>
</dbReference>
<organism evidence="11 12">
    <name type="scientific">Astyanax mexicanus</name>
    <name type="common">Blind cave fish</name>
    <name type="synonym">Astyanax fasciatus mexicanus</name>
    <dbReference type="NCBI Taxonomy" id="7994"/>
    <lineage>
        <taxon>Eukaryota</taxon>
        <taxon>Metazoa</taxon>
        <taxon>Chordata</taxon>
        <taxon>Craniata</taxon>
        <taxon>Vertebrata</taxon>
        <taxon>Euteleostomi</taxon>
        <taxon>Actinopterygii</taxon>
        <taxon>Neopterygii</taxon>
        <taxon>Teleostei</taxon>
        <taxon>Ostariophysi</taxon>
        <taxon>Characiformes</taxon>
        <taxon>Characoidei</taxon>
        <taxon>Acestrorhamphidae</taxon>
        <taxon>Acestrorhamphinae</taxon>
        <taxon>Astyanax</taxon>
    </lineage>
</organism>
<dbReference type="Gene3D" id="3.30.40.10">
    <property type="entry name" value="Zinc/RING finger domain, C3HC4 (zinc finger)"/>
    <property type="match status" value="1"/>
</dbReference>
<dbReference type="SMART" id="SM00589">
    <property type="entry name" value="PRY"/>
    <property type="match status" value="1"/>
</dbReference>
<evidence type="ECO:0000259" key="8">
    <source>
        <dbReference type="PROSITE" id="PS50089"/>
    </source>
</evidence>
<dbReference type="InterPro" id="IPR003877">
    <property type="entry name" value="SPRY_dom"/>
</dbReference>
<feature type="domain" description="B30.2/SPRY" evidence="10">
    <location>
        <begin position="375"/>
        <end position="595"/>
    </location>
</feature>
<gene>
    <name evidence="11" type="primary">TRIM47</name>
    <name evidence="11" type="ORF">AMEX_G10561</name>
</gene>
<dbReference type="InterPro" id="IPR006574">
    <property type="entry name" value="PRY"/>
</dbReference>
<keyword evidence="7" id="KW-0175">Coiled coil</keyword>
<evidence type="ECO:0000256" key="1">
    <source>
        <dbReference type="ARBA" id="ARBA00022588"/>
    </source>
</evidence>
<protein>
    <submittedName>
        <fullName evidence="11">Tripartite motif-containing protein 47-like</fullName>
    </submittedName>
</protein>
<dbReference type="EMBL" id="JAICCE010000008">
    <property type="protein sequence ID" value="KAG9273803.1"/>
    <property type="molecule type" value="Genomic_DNA"/>
</dbReference>
<evidence type="ECO:0000313" key="11">
    <source>
        <dbReference type="EMBL" id="KAG9273803.1"/>
    </source>
</evidence>
<dbReference type="Gene3D" id="3.30.160.60">
    <property type="entry name" value="Classic Zinc Finger"/>
    <property type="match status" value="1"/>
</dbReference>
<proteinExistence type="predicted"/>
<dbReference type="SMART" id="SM00184">
    <property type="entry name" value="RING"/>
    <property type="match status" value="1"/>
</dbReference>
<dbReference type="Gene3D" id="2.60.120.920">
    <property type="match status" value="1"/>
</dbReference>
<dbReference type="Pfam" id="PF25600">
    <property type="entry name" value="TRIM_CC"/>
    <property type="match status" value="1"/>
</dbReference>
<dbReference type="PROSITE" id="PS50119">
    <property type="entry name" value="ZF_BBOX"/>
    <property type="match status" value="1"/>
</dbReference>
<accession>A0A8T2LPL9</accession>
<evidence type="ECO:0000256" key="5">
    <source>
        <dbReference type="ARBA" id="ARBA00022859"/>
    </source>
</evidence>
<dbReference type="Pfam" id="PF15227">
    <property type="entry name" value="zf-C3HC4_4"/>
    <property type="match status" value="1"/>
</dbReference>
<evidence type="ECO:0000259" key="10">
    <source>
        <dbReference type="PROSITE" id="PS50188"/>
    </source>
</evidence>
<feature type="domain" description="B box-type" evidence="9">
    <location>
        <begin position="166"/>
        <end position="206"/>
    </location>
</feature>
<dbReference type="Proteomes" id="UP000752171">
    <property type="component" value="Unassembled WGS sequence"/>
</dbReference>
<dbReference type="InterPro" id="IPR013083">
    <property type="entry name" value="Znf_RING/FYVE/PHD"/>
</dbReference>
<keyword evidence="1" id="KW-0399">Innate immunity</keyword>
<dbReference type="InterPro" id="IPR001870">
    <property type="entry name" value="B30.2/SPRY"/>
</dbReference>
<evidence type="ECO:0000256" key="7">
    <source>
        <dbReference type="SAM" id="Coils"/>
    </source>
</evidence>
<dbReference type="GO" id="GO:0045087">
    <property type="term" value="P:innate immune response"/>
    <property type="evidence" value="ECO:0007669"/>
    <property type="project" value="UniProtKB-KW"/>
</dbReference>
<evidence type="ECO:0000256" key="3">
    <source>
        <dbReference type="ARBA" id="ARBA00022771"/>
    </source>
</evidence>
<dbReference type="PANTHER" id="PTHR25465">
    <property type="entry name" value="B-BOX DOMAIN CONTAINING"/>
    <property type="match status" value="1"/>
</dbReference>
<evidence type="ECO:0000259" key="9">
    <source>
        <dbReference type="PROSITE" id="PS50119"/>
    </source>
</evidence>
<dbReference type="GO" id="GO:0008270">
    <property type="term" value="F:zinc ion binding"/>
    <property type="evidence" value="ECO:0007669"/>
    <property type="project" value="UniProtKB-KW"/>
</dbReference>
<evidence type="ECO:0000256" key="6">
    <source>
        <dbReference type="PROSITE-ProRule" id="PRU00024"/>
    </source>
</evidence>
<keyword evidence="4" id="KW-0862">Zinc</keyword>